<feature type="transmembrane region" description="Helical" evidence="7">
    <location>
        <begin position="326"/>
        <end position="347"/>
    </location>
</feature>
<reference evidence="9 10" key="1">
    <citation type="submission" date="2016-10" db="EMBL/GenBank/DDBJ databases">
        <authorList>
            <person name="de Groot N.N."/>
        </authorList>
    </citation>
    <scope>NUCLEOTIDE SEQUENCE [LARGE SCALE GENOMIC DNA]</scope>
    <source>
        <strain evidence="9 10">RK1</strain>
    </source>
</reference>
<dbReference type="STRING" id="1477437.SAMN05444682_11078"/>
<dbReference type="InterPro" id="IPR011701">
    <property type="entry name" value="MFS"/>
</dbReference>
<dbReference type="PANTHER" id="PTHR23514">
    <property type="entry name" value="BYPASS OF STOP CODON PROTEIN 6"/>
    <property type="match status" value="1"/>
</dbReference>
<dbReference type="RefSeq" id="WP_090629554.1">
    <property type="nucleotide sequence ID" value="NZ_FOQO01000010.1"/>
</dbReference>
<comment type="subcellular location">
    <subcellularLocation>
        <location evidence="1">Endomembrane system</location>
        <topology evidence="1">Multi-pass membrane protein</topology>
    </subcellularLocation>
</comment>
<dbReference type="PANTHER" id="PTHR23514:SF3">
    <property type="entry name" value="BYPASS OF STOP CODON PROTEIN 6"/>
    <property type="match status" value="1"/>
</dbReference>
<keyword evidence="4 7" id="KW-0812">Transmembrane</keyword>
<dbReference type="InterPro" id="IPR051788">
    <property type="entry name" value="MFS_Transporter"/>
</dbReference>
<dbReference type="GO" id="GO:0012505">
    <property type="term" value="C:endomembrane system"/>
    <property type="evidence" value="ECO:0007669"/>
    <property type="project" value="UniProtKB-SubCell"/>
</dbReference>
<evidence type="ECO:0000256" key="7">
    <source>
        <dbReference type="SAM" id="Phobius"/>
    </source>
</evidence>
<feature type="transmembrane region" description="Helical" evidence="7">
    <location>
        <begin position="42"/>
        <end position="65"/>
    </location>
</feature>
<dbReference type="Pfam" id="PF07690">
    <property type="entry name" value="MFS_1"/>
    <property type="match status" value="1"/>
</dbReference>
<feature type="transmembrane region" description="Helical" evidence="7">
    <location>
        <begin position="198"/>
        <end position="218"/>
    </location>
</feature>
<dbReference type="GO" id="GO:0016020">
    <property type="term" value="C:membrane"/>
    <property type="evidence" value="ECO:0007669"/>
    <property type="project" value="TreeGrafter"/>
</dbReference>
<evidence type="ECO:0000256" key="1">
    <source>
        <dbReference type="ARBA" id="ARBA00004127"/>
    </source>
</evidence>
<keyword evidence="6 7" id="KW-0472">Membrane</keyword>
<feature type="transmembrane region" description="Helical" evidence="7">
    <location>
        <begin position="268"/>
        <end position="286"/>
    </location>
</feature>
<evidence type="ECO:0000256" key="6">
    <source>
        <dbReference type="ARBA" id="ARBA00023136"/>
    </source>
</evidence>
<feature type="transmembrane region" description="Helical" evidence="7">
    <location>
        <begin position="136"/>
        <end position="155"/>
    </location>
</feature>
<evidence type="ECO:0000313" key="10">
    <source>
        <dbReference type="Proteomes" id="UP000198670"/>
    </source>
</evidence>
<feature type="domain" description="Major facilitator superfamily (MFS) profile" evidence="8">
    <location>
        <begin position="7"/>
        <end position="415"/>
    </location>
</feature>
<proteinExistence type="inferred from homology"/>
<gene>
    <name evidence="9" type="ORF">SAMN05444682_11078</name>
</gene>
<comment type="similarity">
    <text evidence="2">Belongs to the major facilitator superfamily.</text>
</comment>
<evidence type="ECO:0000259" key="8">
    <source>
        <dbReference type="PROSITE" id="PS50850"/>
    </source>
</evidence>
<dbReference type="EMBL" id="FOQO01000010">
    <property type="protein sequence ID" value="SFJ48145.1"/>
    <property type="molecule type" value="Genomic_DNA"/>
</dbReference>
<dbReference type="OrthoDB" id="9783757at2"/>
<dbReference type="Proteomes" id="UP000198670">
    <property type="component" value="Unassembled WGS sequence"/>
</dbReference>
<evidence type="ECO:0000313" key="9">
    <source>
        <dbReference type="EMBL" id="SFJ48145.1"/>
    </source>
</evidence>
<keyword evidence="3" id="KW-0813">Transport</keyword>
<feature type="transmembrane region" description="Helical" evidence="7">
    <location>
        <begin position="101"/>
        <end position="124"/>
    </location>
</feature>
<feature type="transmembrane region" description="Helical" evidence="7">
    <location>
        <begin position="292"/>
        <end position="314"/>
    </location>
</feature>
<evidence type="ECO:0000256" key="4">
    <source>
        <dbReference type="ARBA" id="ARBA00022692"/>
    </source>
</evidence>
<name>A0A1I3RPC0_9SPHI</name>
<keyword evidence="10" id="KW-1185">Reference proteome</keyword>
<protein>
    <submittedName>
        <fullName evidence="9">Fucose permease</fullName>
    </submittedName>
</protein>
<dbReference type="InterPro" id="IPR020846">
    <property type="entry name" value="MFS_dom"/>
</dbReference>
<sequence>MIHRKQLFQASCLALLVTSLSFGIRAGVLNDLGTNFQLSNAALSQITAAAFWGFPLAVIAGGFLVDAIGMKRMVLLAFIFHIAGILLTVFASGYWSLFISTLLIGIANGSVEAACNPLVTALYPEKRTTMLNYFHLWFPGGIVVGTLIVVLFHAIGLGWQWQVGMMLLPALLYGYLFIKLDFPETERVSSGIPASRMYRAVFSPLFLFMVICMFGTAITELFTGQWIDVLLKNVMDNAILILTLTTGIMAIGRAFAAPIMKIMRPERVLLASILTTSLGLYLLATVSGGTVLLAAIVFGVGVCYIWPTMLGFVAEYVPESGALGMNLMAGAGMFAVTLYTLFMGGYYDSLIVQELPPSAVIESYLTAAPGTDEFVQLEAARAIVGPKVLLKTLQIPLVLIIAFIGLNIFMVRKNAVNITTR</sequence>
<feature type="transmembrane region" description="Helical" evidence="7">
    <location>
        <begin position="393"/>
        <end position="411"/>
    </location>
</feature>
<dbReference type="GO" id="GO:0022857">
    <property type="term" value="F:transmembrane transporter activity"/>
    <property type="evidence" value="ECO:0007669"/>
    <property type="project" value="InterPro"/>
</dbReference>
<organism evidence="9 10">
    <name type="scientific">Parapedobacter indicus</name>
    <dbReference type="NCBI Taxonomy" id="1477437"/>
    <lineage>
        <taxon>Bacteria</taxon>
        <taxon>Pseudomonadati</taxon>
        <taxon>Bacteroidota</taxon>
        <taxon>Sphingobacteriia</taxon>
        <taxon>Sphingobacteriales</taxon>
        <taxon>Sphingobacteriaceae</taxon>
        <taxon>Parapedobacter</taxon>
    </lineage>
</organism>
<feature type="transmembrane region" description="Helical" evidence="7">
    <location>
        <begin position="161"/>
        <end position="178"/>
    </location>
</feature>
<dbReference type="InterPro" id="IPR036259">
    <property type="entry name" value="MFS_trans_sf"/>
</dbReference>
<feature type="transmembrane region" description="Helical" evidence="7">
    <location>
        <begin position="238"/>
        <end position="256"/>
    </location>
</feature>
<keyword evidence="5 7" id="KW-1133">Transmembrane helix</keyword>
<dbReference type="SUPFAM" id="SSF103473">
    <property type="entry name" value="MFS general substrate transporter"/>
    <property type="match status" value="1"/>
</dbReference>
<dbReference type="PROSITE" id="PS50850">
    <property type="entry name" value="MFS"/>
    <property type="match status" value="1"/>
</dbReference>
<evidence type="ECO:0000256" key="2">
    <source>
        <dbReference type="ARBA" id="ARBA00008335"/>
    </source>
</evidence>
<accession>A0A1I3RPC0</accession>
<dbReference type="Gene3D" id="1.20.1250.20">
    <property type="entry name" value="MFS general substrate transporter like domains"/>
    <property type="match status" value="1"/>
</dbReference>
<evidence type="ECO:0000256" key="5">
    <source>
        <dbReference type="ARBA" id="ARBA00022989"/>
    </source>
</evidence>
<evidence type="ECO:0000256" key="3">
    <source>
        <dbReference type="ARBA" id="ARBA00022448"/>
    </source>
</evidence>
<feature type="transmembrane region" description="Helical" evidence="7">
    <location>
        <begin position="74"/>
        <end position="95"/>
    </location>
</feature>
<dbReference type="AlphaFoldDB" id="A0A1I3RPC0"/>